<feature type="transmembrane region" description="Helical" evidence="5">
    <location>
        <begin position="265"/>
        <end position="283"/>
    </location>
</feature>
<evidence type="ECO:0000313" key="9">
    <source>
        <dbReference type="Proteomes" id="UP000180166"/>
    </source>
</evidence>
<dbReference type="PANTHER" id="PTHR22773">
    <property type="entry name" value="NADH DEHYDROGENASE"/>
    <property type="match status" value="1"/>
</dbReference>
<feature type="transmembrane region" description="Helical" evidence="5">
    <location>
        <begin position="188"/>
        <end position="209"/>
    </location>
</feature>
<evidence type="ECO:0000256" key="6">
    <source>
        <dbReference type="RuleBase" id="RU000320"/>
    </source>
</evidence>
<feature type="transmembrane region" description="Helical" evidence="5">
    <location>
        <begin position="161"/>
        <end position="182"/>
    </location>
</feature>
<feature type="transmembrane region" description="Helical" evidence="5">
    <location>
        <begin position="32"/>
        <end position="49"/>
    </location>
</feature>
<name>A0ABC8AWW4_9NOCA</name>
<gene>
    <name evidence="5 8" type="primary">nuoN</name>
    <name evidence="8" type="ORF">NS506_04538</name>
</gene>
<dbReference type="EMBL" id="CP017839">
    <property type="protein sequence ID" value="APA98586.1"/>
    <property type="molecule type" value="Genomic_DNA"/>
</dbReference>
<dbReference type="NCBIfam" id="NF004441">
    <property type="entry name" value="PRK05777.1-4"/>
    <property type="match status" value="1"/>
</dbReference>
<dbReference type="GO" id="GO:0005886">
    <property type="term" value="C:plasma membrane"/>
    <property type="evidence" value="ECO:0007669"/>
    <property type="project" value="UniProtKB-SubCell"/>
</dbReference>
<feature type="transmembrane region" description="Helical" evidence="5">
    <location>
        <begin position="221"/>
        <end position="245"/>
    </location>
</feature>
<keyword evidence="3 5" id="KW-1133">Transmembrane helix</keyword>
<keyword evidence="5" id="KW-0813">Transport</keyword>
<comment type="similarity">
    <text evidence="5">Belongs to the complex I subunit 2 family.</text>
</comment>
<comment type="catalytic activity">
    <reaction evidence="5">
        <text>a quinone + NADH + 5 H(+)(in) = a quinol + NAD(+) + 4 H(+)(out)</text>
        <dbReference type="Rhea" id="RHEA:57888"/>
        <dbReference type="ChEBI" id="CHEBI:15378"/>
        <dbReference type="ChEBI" id="CHEBI:24646"/>
        <dbReference type="ChEBI" id="CHEBI:57540"/>
        <dbReference type="ChEBI" id="CHEBI:57945"/>
        <dbReference type="ChEBI" id="CHEBI:132124"/>
    </reaction>
</comment>
<evidence type="ECO:0000256" key="1">
    <source>
        <dbReference type="ARBA" id="ARBA00004127"/>
    </source>
</evidence>
<keyword evidence="5" id="KW-1003">Cell membrane</keyword>
<keyword evidence="2 5" id="KW-0812">Transmembrane</keyword>
<comment type="subunit">
    <text evidence="5">NDH-1 is composed of 14 different subunits. Subunits NuoA, H, J, K, L, M, N constitute the membrane sector of the complex.</text>
</comment>
<feature type="transmembrane region" description="Helical" evidence="5">
    <location>
        <begin position="56"/>
        <end position="75"/>
    </location>
</feature>
<feature type="transmembrane region" description="Helical" evidence="5">
    <location>
        <begin position="303"/>
        <end position="325"/>
    </location>
</feature>
<evidence type="ECO:0000259" key="7">
    <source>
        <dbReference type="Pfam" id="PF00361"/>
    </source>
</evidence>
<comment type="subcellular location">
    <subcellularLocation>
        <location evidence="5">Cell membrane</location>
        <topology evidence="5">Multi-pass membrane protein</topology>
    </subcellularLocation>
    <subcellularLocation>
        <location evidence="1">Endomembrane system</location>
        <topology evidence="1">Multi-pass membrane protein</topology>
    </subcellularLocation>
    <subcellularLocation>
        <location evidence="6">Membrane</location>
        <topology evidence="6">Multi-pass membrane protein</topology>
    </subcellularLocation>
</comment>
<dbReference type="GO" id="GO:0048038">
    <property type="term" value="F:quinone binding"/>
    <property type="evidence" value="ECO:0007669"/>
    <property type="project" value="UniProtKB-KW"/>
</dbReference>
<evidence type="ECO:0000256" key="5">
    <source>
        <dbReference type="HAMAP-Rule" id="MF_00445"/>
    </source>
</evidence>
<feature type="transmembrane region" description="Helical" evidence="5">
    <location>
        <begin position="470"/>
        <end position="496"/>
    </location>
</feature>
<reference evidence="8 9" key="1">
    <citation type="submission" date="2016-10" db="EMBL/GenBank/DDBJ databases">
        <title>Genome sequence of Nocardia seriolae strain EM150506, isolated from Anguila japonica.</title>
        <authorList>
            <person name="Han H.-J."/>
        </authorList>
    </citation>
    <scope>NUCLEOTIDE SEQUENCE [LARGE SCALE GENOMIC DNA]</scope>
    <source>
        <strain evidence="8 9">EM150506</strain>
    </source>
</reference>
<dbReference type="InterPro" id="IPR010096">
    <property type="entry name" value="NADH-Q_OxRdtase_suN/2"/>
</dbReference>
<evidence type="ECO:0000256" key="4">
    <source>
        <dbReference type="ARBA" id="ARBA00023136"/>
    </source>
</evidence>
<dbReference type="GO" id="GO:0012505">
    <property type="term" value="C:endomembrane system"/>
    <property type="evidence" value="ECO:0007669"/>
    <property type="project" value="UniProtKB-SubCell"/>
</dbReference>
<sequence length="545" mass="56798">MSGGLLLAAGLDTQLAATVPAPSIEYRDLSPMLIVFGVAVAGVLVEAFAPRRFRYGTHLVLGLGGLAVALGAVIGLRDVRETAVVGAVAIDGVSLFLQGTILVVGIFGLLFIAERRADRMPVRREGPGTWSLTASRAGVDGFTPQAASTPGSSDEIAATRAGVATTEVFPLTLIAIAGLMLFPASNDLLVMFVALEVLSLPLYLLCGLARRRRLLSQEAALKYFLLGAFSSAFFLYGMALLYGYAGTVRLEGIAEAVARDQGNSHVLAILGVAMLAVGLLFKIGAVPFQSWVPDVYQGAPTSITAFMAAATKIAAVGAMLRVLYIAVPGLRNDWRPVLAAVAIATMVVGAILAVTQTDMKRMLAYSSVAHAGFILTALVAANTAGVSSILFYLAVYGLGTLGAFAVVSLVRDENGDEATALPSWAGMGRRSPWLATIFSLFLLSFAGIPLTSGFIAKFGVFAAATSGEAATLVIVGVISSAIAAFFYIRVIVLMFFTDPPTTPTTVVYPTMTSTIIAVTAAATLVLGIFPQPLLDLAKNASTFTR</sequence>
<evidence type="ECO:0000313" key="8">
    <source>
        <dbReference type="EMBL" id="APA98586.1"/>
    </source>
</evidence>
<dbReference type="NCBIfam" id="TIGR01770">
    <property type="entry name" value="NDH_I_N"/>
    <property type="match status" value="1"/>
</dbReference>
<keyword evidence="5" id="KW-0874">Quinone</keyword>
<dbReference type="RefSeq" id="WP_071344145.1">
    <property type="nucleotide sequence ID" value="NZ_CP017839.1"/>
</dbReference>
<keyword evidence="5" id="KW-1278">Translocase</keyword>
<dbReference type="GO" id="GO:0050136">
    <property type="term" value="F:NADH dehydrogenase (quinone) (non-electrogenic) activity"/>
    <property type="evidence" value="ECO:0007669"/>
    <property type="project" value="UniProtKB-UniRule"/>
</dbReference>
<protein>
    <recommendedName>
        <fullName evidence="5">NADH-quinone oxidoreductase subunit N</fullName>
        <ecNumber evidence="5">7.1.1.-</ecNumber>
    </recommendedName>
    <alternativeName>
        <fullName evidence="5">NADH dehydrogenase I subunit N</fullName>
    </alternativeName>
    <alternativeName>
        <fullName evidence="5">NDH-1 subunit N</fullName>
    </alternativeName>
</protein>
<dbReference type="EC" id="7.1.1.-" evidence="5"/>
<proteinExistence type="inferred from homology"/>
<dbReference type="InterPro" id="IPR001750">
    <property type="entry name" value="ND/Mrp_TM"/>
</dbReference>
<feature type="transmembrane region" description="Helical" evidence="5">
    <location>
        <begin position="95"/>
        <end position="113"/>
    </location>
</feature>
<feature type="transmembrane region" description="Helical" evidence="5">
    <location>
        <begin position="362"/>
        <end position="383"/>
    </location>
</feature>
<organism evidence="8 9">
    <name type="scientific">Nocardia seriolae</name>
    <dbReference type="NCBI Taxonomy" id="37332"/>
    <lineage>
        <taxon>Bacteria</taxon>
        <taxon>Bacillati</taxon>
        <taxon>Actinomycetota</taxon>
        <taxon>Actinomycetes</taxon>
        <taxon>Mycobacteriales</taxon>
        <taxon>Nocardiaceae</taxon>
        <taxon>Nocardia</taxon>
    </lineage>
</organism>
<evidence type="ECO:0000256" key="3">
    <source>
        <dbReference type="ARBA" id="ARBA00022989"/>
    </source>
</evidence>
<keyword evidence="4 5" id="KW-0472">Membrane</keyword>
<dbReference type="Pfam" id="PF00361">
    <property type="entry name" value="Proton_antipo_M"/>
    <property type="match status" value="1"/>
</dbReference>
<feature type="domain" description="NADH:quinone oxidoreductase/Mrp antiporter transmembrane" evidence="7">
    <location>
        <begin position="185"/>
        <end position="482"/>
    </location>
</feature>
<keyword evidence="5" id="KW-0520">NAD</keyword>
<dbReference type="Proteomes" id="UP000180166">
    <property type="component" value="Chromosome"/>
</dbReference>
<dbReference type="KEGG" id="nsr:NS506_04538"/>
<feature type="transmembrane region" description="Helical" evidence="5">
    <location>
        <begin position="508"/>
        <end position="529"/>
    </location>
</feature>
<feature type="transmembrane region" description="Helical" evidence="5">
    <location>
        <begin position="431"/>
        <end position="450"/>
    </location>
</feature>
<feature type="transmembrane region" description="Helical" evidence="5">
    <location>
        <begin position="337"/>
        <end position="355"/>
    </location>
</feature>
<comment type="function">
    <text evidence="5">NDH-1 shuttles electrons from NADH, via FMN and iron-sulfur (Fe-S) centers, to quinones in the respiratory chain. The immediate electron acceptor for the enzyme in this species is believed to be a menaquinone. Couples the redox reaction to proton translocation (for every two electrons transferred, four hydrogen ions are translocated across the cytoplasmic membrane), and thus conserves the redox energy in a proton gradient.</text>
</comment>
<accession>A0ABC8AWW4</accession>
<dbReference type="HAMAP" id="MF_00445">
    <property type="entry name" value="NDH1_NuoN_1"/>
    <property type="match status" value="1"/>
</dbReference>
<evidence type="ECO:0000256" key="2">
    <source>
        <dbReference type="ARBA" id="ARBA00022692"/>
    </source>
</evidence>
<feature type="transmembrane region" description="Helical" evidence="5">
    <location>
        <begin position="389"/>
        <end position="410"/>
    </location>
</feature>
<dbReference type="AlphaFoldDB" id="A0ABC8AWW4"/>
<keyword evidence="8" id="KW-0560">Oxidoreductase</keyword>